<comment type="catalytic activity">
    <reaction evidence="2">
        <text>L-glutamyl-[protein] + S-adenosyl-L-methionine = [protein]-L-glutamate 5-O-methyl ester + S-adenosyl-L-homocysteine</text>
        <dbReference type="Rhea" id="RHEA:24452"/>
        <dbReference type="Rhea" id="RHEA-COMP:10208"/>
        <dbReference type="Rhea" id="RHEA-COMP:10311"/>
        <dbReference type="ChEBI" id="CHEBI:29973"/>
        <dbReference type="ChEBI" id="CHEBI:57856"/>
        <dbReference type="ChEBI" id="CHEBI:59789"/>
        <dbReference type="ChEBI" id="CHEBI:82795"/>
        <dbReference type="EC" id="2.1.1.80"/>
    </reaction>
</comment>
<dbReference type="Pfam" id="PF01339">
    <property type="entry name" value="CheB_methylest"/>
    <property type="match status" value="1"/>
</dbReference>
<evidence type="ECO:0000313" key="15">
    <source>
        <dbReference type="EMBL" id="MBC9178408.1"/>
    </source>
</evidence>
<keyword evidence="6" id="KW-0949">S-adenosyl-L-methionine</keyword>
<dbReference type="Gene3D" id="3.30.450.20">
    <property type="entry name" value="PAS domain"/>
    <property type="match status" value="2"/>
</dbReference>
<gene>
    <name evidence="15" type="ORF">IBL25_15795</name>
</gene>
<evidence type="ECO:0000256" key="5">
    <source>
        <dbReference type="ARBA" id="ARBA00022679"/>
    </source>
</evidence>
<dbReference type="PROSITE" id="PS50122">
    <property type="entry name" value="CHEB"/>
    <property type="match status" value="1"/>
</dbReference>
<evidence type="ECO:0000256" key="10">
    <source>
        <dbReference type="PROSITE-ProRule" id="PRU00050"/>
    </source>
</evidence>
<dbReference type="Pfam" id="PF07536">
    <property type="entry name" value="HWE_HK"/>
    <property type="match status" value="1"/>
</dbReference>
<comment type="catalytic activity">
    <reaction evidence="1">
        <text>ATP + protein L-histidine = ADP + protein N-phospho-L-histidine.</text>
        <dbReference type="EC" id="2.7.13.3"/>
    </reaction>
</comment>
<feature type="compositionally biased region" description="Low complexity" evidence="12">
    <location>
        <begin position="512"/>
        <end position="522"/>
    </location>
</feature>
<accession>A0ABR7R9M8</accession>
<dbReference type="InterPro" id="IPR050903">
    <property type="entry name" value="Bact_Chemotaxis_MeTrfase"/>
</dbReference>
<dbReference type="SUPFAM" id="SSF52738">
    <property type="entry name" value="Methylesterase CheB, C-terminal domain"/>
    <property type="match status" value="1"/>
</dbReference>
<comment type="caution">
    <text evidence="10">Lacks conserved residue(s) required for the propagation of feature annotation.</text>
</comment>
<dbReference type="Gene3D" id="3.30.565.10">
    <property type="entry name" value="Histidine kinase-like ATPase, C-terminal domain"/>
    <property type="match status" value="1"/>
</dbReference>
<keyword evidence="4" id="KW-0489">Methyltransferase</keyword>
<dbReference type="Gene3D" id="1.10.155.10">
    <property type="entry name" value="Chemotaxis receptor methyltransferase CheR, N-terminal domain"/>
    <property type="match status" value="1"/>
</dbReference>
<evidence type="ECO:0000256" key="12">
    <source>
        <dbReference type="SAM" id="MobiDB-lite"/>
    </source>
</evidence>
<keyword evidence="5" id="KW-0808">Transferase</keyword>
<dbReference type="InterPro" id="IPR036804">
    <property type="entry name" value="CheR_N_sf"/>
</dbReference>
<feature type="coiled-coil region" evidence="11">
    <location>
        <begin position="666"/>
        <end position="728"/>
    </location>
</feature>
<dbReference type="InterPro" id="IPR000014">
    <property type="entry name" value="PAS"/>
</dbReference>
<dbReference type="Pfam" id="PF13596">
    <property type="entry name" value="PAS_10"/>
    <property type="match status" value="1"/>
</dbReference>
<dbReference type="PANTHER" id="PTHR24422">
    <property type="entry name" value="CHEMOTAXIS PROTEIN METHYLTRANSFERASE"/>
    <property type="match status" value="1"/>
</dbReference>
<keyword evidence="8" id="KW-0418">Kinase</keyword>
<dbReference type="EMBL" id="JACTUZ010000076">
    <property type="protein sequence ID" value="MBC9178408.1"/>
    <property type="molecule type" value="Genomic_DNA"/>
</dbReference>
<evidence type="ECO:0000259" key="14">
    <source>
        <dbReference type="PROSITE" id="PS50123"/>
    </source>
</evidence>
<dbReference type="SUPFAM" id="SSF55785">
    <property type="entry name" value="PYP-like sensor domain (PAS domain)"/>
    <property type="match status" value="2"/>
</dbReference>
<dbReference type="SMART" id="SM00138">
    <property type="entry name" value="MeTrc"/>
    <property type="match status" value="1"/>
</dbReference>
<dbReference type="SUPFAM" id="SSF47757">
    <property type="entry name" value="Chemotaxis receptor methyltransferase CheR, N-terminal domain"/>
    <property type="match status" value="1"/>
</dbReference>
<dbReference type="InterPro" id="IPR036890">
    <property type="entry name" value="HATPase_C_sf"/>
</dbReference>
<dbReference type="Pfam" id="PF01739">
    <property type="entry name" value="CheR"/>
    <property type="match status" value="1"/>
</dbReference>
<sequence length="1186" mass="131385">MNDHTQDEHVKDEARTAGEPIAVVGIGASAQAFRSLEKFFALMPRDSGAAFIVVSESEDPLDIQALVEAIGLHGSGVMQIAQDMDRLEPGRIYVTPVGAMTTLEGGRLRISPSGEKRGHHGTVDTFLISLAEQQTRAAVGIILAAEKSSGSLGVARLKECGGLALAEAEAQDPAPDPEVIDGAAGMADIRVPLEEIPVRLLQFIVHLRGAEEGPESRNILTEGESRLPAIATILRNRTGHDFHGYKANTFLRRIQRRMHVVRIDSIDEYVEKLRSDPEEVQDLFQDLLIGVTQFFRDPAEFNVLERQVLPELLKGRRPEDPLRVWVLGCSTGEEAYSLGMLIREATATMDAPPHVQIFATDIDARALAVARAGRYPETIVKDIPPERLARWFVKEGGTYCIHKDLREMCIFSQHNVIKDAPFSRVDLVSCRNMLIYLNADLQERVIPLFHFALRPGGFLFLGPSENVTRHPKLFQPIDRKHRIFRRQETSSRILPEFPLTARSEPRHLSGDRTTTQRQGQGTLVSKRAERVVERYTPAYVIVDDEYQVLNFSGRTGPFLDPSSGVANLNLLNLVHRDLRLDLRAALHRAAADRKPARVSPLRMGAEGEARRVGLTVEPLAEADEDATNFVVLFQDYGADQSHDADDRPINPSVLRDEHVVRLESELRITKGRLQATIEELESTNEELKSSNEEYQSINEELQSANEELETSKEELQSVNEELQTVNGELAHRVGELARTNSDLKNLLEATQIATLFLDNDLRVKSFTPSMSEVFHLIESDLGRPIAHIAPRVPYPDLQEDVRRVLRTLSTIEREIGAPERGRYLVRVLPYRSVDNFIAGTVLTFLDITATTVAQAARQAAEERARLATAAARITIWEMKAATGQITHSEGFESAFGFPPPQTLEALLATTHPEDRDQLAAAFDDTLNGQSPLDKELRILGSRREVWVRLSGTATDGGILGVMQDIDARRRAEGQQSLLLAELQHRVKNILAVVRNIAARSIDSSQTLEEFSDRFFGRIDALARTQGVLANRGADGLRLDELLRRELAVTVSHDSEQAEISGPPILLKDKAAEAMSLAIHELTTNAVKYGALSQPNGRLAVNWRVMNVSTGGRLTITWIERGVDMPEAKPVRIGFGRRLIERGLPYDLGATTGLDFTADGVSCALELPLGQHVIALDEGEVPHSPTP</sequence>
<dbReference type="RefSeq" id="WP_187779506.1">
    <property type="nucleotide sequence ID" value="NZ_JACTUZ010000076.1"/>
</dbReference>
<reference evidence="15 16" key="1">
    <citation type="journal article" date="2009" name="Int. J. Syst. Evol. Microbiol.">
        <title>Transfer of Teichococcus ludipueritiae and Muricoccus roseus to the genus Roseomonas, as Roseomonas ludipueritiae comb. nov. and Roseomonas rosea comb. nov., respectively, and emended description of the genus Roseomonas.</title>
        <authorList>
            <person name="Sanchez-Porro C."/>
            <person name="Gallego V."/>
            <person name="Busse H.J."/>
            <person name="Kampfer P."/>
            <person name="Ventosa A."/>
        </authorList>
    </citation>
    <scope>NUCLEOTIDE SEQUENCE [LARGE SCALE GENOMIC DNA]</scope>
    <source>
        <strain evidence="15 16">DSM 14915</strain>
    </source>
</reference>
<dbReference type="PRINTS" id="PR00996">
    <property type="entry name" value="CHERMTFRASE"/>
</dbReference>
<feature type="region of interest" description="Disordered" evidence="12">
    <location>
        <begin position="503"/>
        <end position="522"/>
    </location>
</feature>
<dbReference type="Pfam" id="PF03705">
    <property type="entry name" value="CheR_N"/>
    <property type="match status" value="1"/>
</dbReference>
<name>A0ABR7R9M8_9PROT</name>
<dbReference type="SMART" id="SM00911">
    <property type="entry name" value="HWE_HK"/>
    <property type="match status" value="1"/>
</dbReference>
<proteinExistence type="predicted"/>
<dbReference type="InterPro" id="IPR000673">
    <property type="entry name" value="Sig_transdc_resp-reg_Me-estase"/>
</dbReference>
<evidence type="ECO:0000259" key="13">
    <source>
        <dbReference type="PROSITE" id="PS50122"/>
    </source>
</evidence>
<evidence type="ECO:0000256" key="4">
    <source>
        <dbReference type="ARBA" id="ARBA00022603"/>
    </source>
</evidence>
<dbReference type="InterPro" id="IPR035965">
    <property type="entry name" value="PAS-like_dom_sf"/>
</dbReference>
<dbReference type="CDD" id="cd02440">
    <property type="entry name" value="AdoMet_MTases"/>
    <property type="match status" value="1"/>
</dbReference>
<dbReference type="InterPro" id="IPR035909">
    <property type="entry name" value="CheB_C"/>
</dbReference>
<organism evidence="15 16">
    <name type="scientific">Pseudoroseomonas ludipueritiae</name>
    <dbReference type="NCBI Taxonomy" id="198093"/>
    <lineage>
        <taxon>Bacteria</taxon>
        <taxon>Pseudomonadati</taxon>
        <taxon>Pseudomonadota</taxon>
        <taxon>Alphaproteobacteria</taxon>
        <taxon>Acetobacterales</taxon>
        <taxon>Acetobacteraceae</taxon>
        <taxon>Pseudoroseomonas</taxon>
    </lineage>
</organism>
<keyword evidence="7" id="KW-0547">Nucleotide-binding</keyword>
<dbReference type="SMART" id="SM00091">
    <property type="entry name" value="PAS"/>
    <property type="match status" value="3"/>
</dbReference>
<keyword evidence="16" id="KW-1185">Reference proteome</keyword>
<dbReference type="Gene3D" id="3.40.50.150">
    <property type="entry name" value="Vaccinia Virus protein VP39"/>
    <property type="match status" value="1"/>
</dbReference>
<dbReference type="SUPFAM" id="SSF53335">
    <property type="entry name" value="S-adenosyl-L-methionine-dependent methyltransferases"/>
    <property type="match status" value="1"/>
</dbReference>
<dbReference type="Gene3D" id="3.40.50.180">
    <property type="entry name" value="Methylesterase CheB, C-terminal domain"/>
    <property type="match status" value="1"/>
</dbReference>
<evidence type="ECO:0000256" key="1">
    <source>
        <dbReference type="ARBA" id="ARBA00000085"/>
    </source>
</evidence>
<protein>
    <submittedName>
        <fullName evidence="15">PAS domain-containing protein</fullName>
    </submittedName>
</protein>
<dbReference type="PROSITE" id="PS50123">
    <property type="entry name" value="CHER"/>
    <property type="match status" value="1"/>
</dbReference>
<feature type="domain" description="CheR-type methyltransferase" evidence="14">
    <location>
        <begin position="215"/>
        <end position="487"/>
    </location>
</feature>
<dbReference type="InterPro" id="IPR013655">
    <property type="entry name" value="PAS_fold_3"/>
</dbReference>
<dbReference type="Proteomes" id="UP000603940">
    <property type="component" value="Unassembled WGS sequence"/>
</dbReference>
<evidence type="ECO:0000256" key="9">
    <source>
        <dbReference type="ARBA" id="ARBA00022840"/>
    </source>
</evidence>
<evidence type="ECO:0000313" key="16">
    <source>
        <dbReference type="Proteomes" id="UP000603940"/>
    </source>
</evidence>
<evidence type="ECO:0000256" key="2">
    <source>
        <dbReference type="ARBA" id="ARBA00001541"/>
    </source>
</evidence>
<evidence type="ECO:0000256" key="7">
    <source>
        <dbReference type="ARBA" id="ARBA00022741"/>
    </source>
</evidence>
<evidence type="ECO:0000256" key="8">
    <source>
        <dbReference type="ARBA" id="ARBA00022777"/>
    </source>
</evidence>
<dbReference type="InterPro" id="IPR029063">
    <property type="entry name" value="SAM-dependent_MTases_sf"/>
</dbReference>
<evidence type="ECO:0000256" key="6">
    <source>
        <dbReference type="ARBA" id="ARBA00022691"/>
    </source>
</evidence>
<dbReference type="InterPro" id="IPR022642">
    <property type="entry name" value="CheR_C"/>
</dbReference>
<keyword evidence="9" id="KW-0067">ATP-binding</keyword>
<evidence type="ECO:0000256" key="11">
    <source>
        <dbReference type="SAM" id="Coils"/>
    </source>
</evidence>
<dbReference type="InterPro" id="IPR000780">
    <property type="entry name" value="CheR_MeTrfase"/>
</dbReference>
<keyword evidence="11" id="KW-0175">Coiled coil</keyword>
<feature type="domain" description="CheB-type methylesterase" evidence="13">
    <location>
        <begin position="20"/>
        <end position="204"/>
    </location>
</feature>
<evidence type="ECO:0000256" key="3">
    <source>
        <dbReference type="ARBA" id="ARBA00022553"/>
    </source>
</evidence>
<dbReference type="InterPro" id="IPR011102">
    <property type="entry name" value="Sig_transdc_His_kinase_HWE"/>
</dbReference>
<keyword evidence="3" id="KW-0597">Phosphoprotein</keyword>
<dbReference type="PANTHER" id="PTHR24422:SF27">
    <property type="entry name" value="PROTEIN-GLUTAMATE O-METHYLTRANSFERASE"/>
    <property type="match status" value="1"/>
</dbReference>
<dbReference type="Pfam" id="PF08447">
    <property type="entry name" value="PAS_3"/>
    <property type="match status" value="1"/>
</dbReference>
<dbReference type="InterPro" id="IPR022641">
    <property type="entry name" value="CheR_N"/>
</dbReference>
<comment type="caution">
    <text evidence="15">The sequence shown here is derived from an EMBL/GenBank/DDBJ whole genome shotgun (WGS) entry which is preliminary data.</text>
</comment>
<dbReference type="CDD" id="cd00130">
    <property type="entry name" value="PAS"/>
    <property type="match status" value="1"/>
</dbReference>